<keyword evidence="2" id="KW-0479">Metal-binding</keyword>
<dbReference type="EMBL" id="WAJR01000008">
    <property type="protein sequence ID" value="KAB1640903.1"/>
    <property type="molecule type" value="Genomic_DNA"/>
</dbReference>
<dbReference type="OrthoDB" id="9802991at2"/>
<feature type="domain" description="Metallo-beta-lactamase" evidence="5">
    <location>
        <begin position="22"/>
        <end position="202"/>
    </location>
</feature>
<keyword evidence="4" id="KW-0862">Zinc</keyword>
<comment type="caution">
    <text evidence="6">The sequence shown here is derived from an EMBL/GenBank/DDBJ whole genome shotgun (WGS) entry which is preliminary data.</text>
</comment>
<accession>A0A6N6NMA0</accession>
<name>A0A6N6NMA0_9ACTN</name>
<dbReference type="Gene3D" id="3.60.15.10">
    <property type="entry name" value="Ribonuclease Z/Hydroxyacylglutathione hydrolase-like"/>
    <property type="match status" value="1"/>
</dbReference>
<dbReference type="GO" id="GO:0046872">
    <property type="term" value="F:metal ion binding"/>
    <property type="evidence" value="ECO:0007669"/>
    <property type="project" value="UniProtKB-KW"/>
</dbReference>
<evidence type="ECO:0000313" key="6">
    <source>
        <dbReference type="EMBL" id="KAB1640903.1"/>
    </source>
</evidence>
<comment type="cofactor">
    <cofactor evidence="1">
        <name>Zn(2+)</name>
        <dbReference type="ChEBI" id="CHEBI:29105"/>
    </cofactor>
</comment>
<keyword evidence="7" id="KW-1185">Reference proteome</keyword>
<keyword evidence="3 6" id="KW-0378">Hydrolase</keyword>
<dbReference type="SMART" id="SM00849">
    <property type="entry name" value="Lactamase_B"/>
    <property type="match status" value="1"/>
</dbReference>
<dbReference type="GO" id="GO:0016787">
    <property type="term" value="F:hydrolase activity"/>
    <property type="evidence" value="ECO:0007669"/>
    <property type="project" value="UniProtKB-KW"/>
</dbReference>
<evidence type="ECO:0000256" key="3">
    <source>
        <dbReference type="ARBA" id="ARBA00022801"/>
    </source>
</evidence>
<evidence type="ECO:0000256" key="4">
    <source>
        <dbReference type="ARBA" id="ARBA00022833"/>
    </source>
</evidence>
<evidence type="ECO:0000313" key="7">
    <source>
        <dbReference type="Proteomes" id="UP000468668"/>
    </source>
</evidence>
<sequence length="220" mass="24003">MSLRVVKKTCVDVCFLVQGMLENNVYFISDGEATMVVDPSSDAEEIMRALDGRELDAIVLTHCHSDHVGAAADLRRLTGATVIASKIDAPEICGEKPISRDNWKFKACPVDFRAEDGDVVEIGNMAWKVMVTPGHTKGGMCWYLVPQFGNHESGAPVLISGDTLFEGSVGRTDFEGGSMKEMRASLRKLAFLPDETIVLPGHGRQTTIGAERSRTFAQWA</sequence>
<protein>
    <submittedName>
        <fullName evidence="6">MBL fold metallo-hydrolase</fullName>
    </submittedName>
</protein>
<dbReference type="Proteomes" id="UP000468668">
    <property type="component" value="Unassembled WGS sequence"/>
</dbReference>
<reference evidence="6 7" key="1">
    <citation type="submission" date="2019-09" db="EMBL/GenBank/DDBJ databases">
        <title>Whole genome shotgun sequencing (WGS) of Ellagibacter isourolithinifaciens DSM 104140(T) and Adlercreutzia muris DSM 29508(T).</title>
        <authorList>
            <person name="Stoll D.A."/>
            <person name="Danylec N."/>
            <person name="Huch M."/>
        </authorList>
    </citation>
    <scope>NUCLEOTIDE SEQUENCE [LARGE SCALE GENOMIC DNA]</scope>
    <source>
        <strain evidence="6 7">DSM 104140</strain>
    </source>
</reference>
<organism evidence="6 7">
    <name type="scientific">Ellagibacter isourolithinifaciens</name>
    <dbReference type="NCBI Taxonomy" id="2137581"/>
    <lineage>
        <taxon>Bacteria</taxon>
        <taxon>Bacillati</taxon>
        <taxon>Actinomycetota</taxon>
        <taxon>Coriobacteriia</taxon>
        <taxon>Eggerthellales</taxon>
        <taxon>Eggerthellaceae</taxon>
        <taxon>Ellagibacter</taxon>
    </lineage>
</organism>
<dbReference type="CDD" id="cd06262">
    <property type="entry name" value="metallo-hydrolase-like_MBL-fold"/>
    <property type="match status" value="1"/>
</dbReference>
<evidence type="ECO:0000259" key="5">
    <source>
        <dbReference type="SMART" id="SM00849"/>
    </source>
</evidence>
<dbReference type="PANTHER" id="PTHR46233:SF3">
    <property type="entry name" value="HYDROXYACYLGLUTATHIONE HYDROLASE GLOC"/>
    <property type="match status" value="1"/>
</dbReference>
<proteinExistence type="predicted"/>
<evidence type="ECO:0000256" key="1">
    <source>
        <dbReference type="ARBA" id="ARBA00001947"/>
    </source>
</evidence>
<dbReference type="AlphaFoldDB" id="A0A6N6NMA0"/>
<evidence type="ECO:0000256" key="2">
    <source>
        <dbReference type="ARBA" id="ARBA00022723"/>
    </source>
</evidence>
<dbReference type="Pfam" id="PF00753">
    <property type="entry name" value="Lactamase_B"/>
    <property type="match status" value="1"/>
</dbReference>
<dbReference type="PANTHER" id="PTHR46233">
    <property type="entry name" value="HYDROXYACYLGLUTATHIONE HYDROLASE GLOC"/>
    <property type="match status" value="1"/>
</dbReference>
<gene>
    <name evidence="6" type="ORF">F8C90_04785</name>
</gene>
<dbReference type="SUPFAM" id="SSF56281">
    <property type="entry name" value="Metallo-hydrolase/oxidoreductase"/>
    <property type="match status" value="1"/>
</dbReference>
<dbReference type="InterPro" id="IPR036866">
    <property type="entry name" value="RibonucZ/Hydroxyglut_hydro"/>
</dbReference>
<dbReference type="RefSeq" id="WP_158049321.1">
    <property type="nucleotide sequence ID" value="NZ_DBEZZB010000059.1"/>
</dbReference>
<dbReference type="InterPro" id="IPR001279">
    <property type="entry name" value="Metallo-B-lactamas"/>
</dbReference>
<dbReference type="InterPro" id="IPR051453">
    <property type="entry name" value="MBL_Glyoxalase_II"/>
</dbReference>